<dbReference type="EMBL" id="JAPFFM010000017">
    <property type="protein sequence ID" value="KAJ6696365.1"/>
    <property type="molecule type" value="Genomic_DNA"/>
</dbReference>
<dbReference type="Proteomes" id="UP001151752">
    <property type="component" value="Chromosome 3"/>
</dbReference>
<sequence length="55" mass="6063">MNLVEESLSMLRCHRNPEKGSVEERGGGGAELAADRIHGWRARGGEREGKSSEIR</sequence>
<organism evidence="1 2">
    <name type="scientific">Salix koriyanagi</name>
    <dbReference type="NCBI Taxonomy" id="2511006"/>
    <lineage>
        <taxon>Eukaryota</taxon>
        <taxon>Viridiplantae</taxon>
        <taxon>Streptophyta</taxon>
        <taxon>Embryophyta</taxon>
        <taxon>Tracheophyta</taxon>
        <taxon>Spermatophyta</taxon>
        <taxon>Magnoliopsida</taxon>
        <taxon>eudicotyledons</taxon>
        <taxon>Gunneridae</taxon>
        <taxon>Pentapetalae</taxon>
        <taxon>rosids</taxon>
        <taxon>fabids</taxon>
        <taxon>Malpighiales</taxon>
        <taxon>Salicaceae</taxon>
        <taxon>Saliceae</taxon>
        <taxon>Salix</taxon>
    </lineage>
</organism>
<gene>
    <name evidence="1" type="ORF">OIU74_015296</name>
</gene>
<evidence type="ECO:0000313" key="1">
    <source>
        <dbReference type="EMBL" id="KAJ6696365.1"/>
    </source>
</evidence>
<dbReference type="AlphaFoldDB" id="A0A9Q0T0Y5"/>
<reference evidence="1" key="2">
    <citation type="journal article" date="2023" name="Int. J. Mol. Sci.">
        <title>De Novo Assembly and Annotation of 11 Diverse Shrub Willow (Salix) Genomes Reveals Novel Gene Organization in Sex-Linked Regions.</title>
        <authorList>
            <person name="Hyden B."/>
            <person name="Feng K."/>
            <person name="Yates T.B."/>
            <person name="Jawdy S."/>
            <person name="Cereghino C."/>
            <person name="Smart L.B."/>
            <person name="Muchero W."/>
        </authorList>
    </citation>
    <scope>NUCLEOTIDE SEQUENCE</scope>
    <source>
        <tissue evidence="1">Shoot tip</tissue>
    </source>
</reference>
<proteinExistence type="predicted"/>
<accession>A0A9Q0T0Y5</accession>
<protein>
    <submittedName>
        <fullName evidence="1">Uncharacterized protein</fullName>
    </submittedName>
</protein>
<keyword evidence="2" id="KW-1185">Reference proteome</keyword>
<reference evidence="1" key="1">
    <citation type="submission" date="2022-11" db="EMBL/GenBank/DDBJ databases">
        <authorList>
            <person name="Hyden B.L."/>
            <person name="Feng K."/>
            <person name="Yates T."/>
            <person name="Jawdy S."/>
            <person name="Smart L.B."/>
            <person name="Muchero W."/>
        </authorList>
    </citation>
    <scope>NUCLEOTIDE SEQUENCE</scope>
    <source>
        <tissue evidence="1">Shoot tip</tissue>
    </source>
</reference>
<comment type="caution">
    <text evidence="1">The sequence shown here is derived from an EMBL/GenBank/DDBJ whole genome shotgun (WGS) entry which is preliminary data.</text>
</comment>
<name>A0A9Q0T0Y5_9ROSI</name>
<evidence type="ECO:0000313" key="2">
    <source>
        <dbReference type="Proteomes" id="UP001151752"/>
    </source>
</evidence>